<comment type="pathway">
    <text evidence="1 12">Carbohydrate degradation; glycolysis; pyruvate from D-glyceraldehyde 3-phosphate: step 5/5.</text>
</comment>
<evidence type="ECO:0000256" key="1">
    <source>
        <dbReference type="ARBA" id="ARBA00004997"/>
    </source>
</evidence>
<proteinExistence type="inferred from homology"/>
<evidence type="ECO:0000256" key="5">
    <source>
        <dbReference type="ARBA" id="ARBA00022723"/>
    </source>
</evidence>
<dbReference type="FunFam" id="2.40.33.10:FF:000001">
    <property type="entry name" value="Pyruvate kinase"/>
    <property type="match status" value="1"/>
</dbReference>
<dbReference type="Gene3D" id="3.20.20.60">
    <property type="entry name" value="Phosphoenolpyruvate-binding domains"/>
    <property type="match status" value="1"/>
</dbReference>
<dbReference type="EMBL" id="PEWN01000098">
    <property type="protein sequence ID" value="PIU51135.1"/>
    <property type="molecule type" value="Genomic_DNA"/>
</dbReference>
<dbReference type="InterPro" id="IPR011037">
    <property type="entry name" value="Pyrv_Knase-like_insert_dom_sf"/>
</dbReference>
<dbReference type="PRINTS" id="PR01050">
    <property type="entry name" value="PYRUVTKNASE"/>
</dbReference>
<dbReference type="SUPFAM" id="SSF51621">
    <property type="entry name" value="Phosphoenolpyruvate/pyruvate domain"/>
    <property type="match status" value="1"/>
</dbReference>
<keyword evidence="11 14" id="KW-0670">Pyruvate</keyword>
<dbReference type="Gene3D" id="2.40.33.10">
    <property type="entry name" value="PK beta-barrel domain-like"/>
    <property type="match status" value="1"/>
</dbReference>
<dbReference type="Proteomes" id="UP000229227">
    <property type="component" value="Unassembled WGS sequence"/>
</dbReference>
<organism evidence="14 15">
    <name type="scientific">Candidatus Desantisbacteria bacterium CG07_land_8_20_14_0_80_39_15</name>
    <dbReference type="NCBI Taxonomy" id="1974549"/>
    <lineage>
        <taxon>Bacteria</taxon>
        <taxon>Candidatus Desantisiibacteriota</taxon>
    </lineage>
</organism>
<dbReference type="GO" id="GO:0000287">
    <property type="term" value="F:magnesium ion binding"/>
    <property type="evidence" value="ECO:0007669"/>
    <property type="project" value="InterPro"/>
</dbReference>
<dbReference type="GO" id="GO:0005524">
    <property type="term" value="F:ATP binding"/>
    <property type="evidence" value="ECO:0007669"/>
    <property type="project" value="UniProtKB-KW"/>
</dbReference>
<comment type="catalytic activity">
    <reaction evidence="12">
        <text>pyruvate + ATP = phosphoenolpyruvate + ADP + H(+)</text>
        <dbReference type="Rhea" id="RHEA:18157"/>
        <dbReference type="ChEBI" id="CHEBI:15361"/>
        <dbReference type="ChEBI" id="CHEBI:15378"/>
        <dbReference type="ChEBI" id="CHEBI:30616"/>
        <dbReference type="ChEBI" id="CHEBI:58702"/>
        <dbReference type="ChEBI" id="CHEBI:456216"/>
        <dbReference type="EC" id="2.7.1.40"/>
    </reaction>
</comment>
<evidence type="ECO:0000313" key="15">
    <source>
        <dbReference type="Proteomes" id="UP000229227"/>
    </source>
</evidence>
<dbReference type="GO" id="GO:0030955">
    <property type="term" value="F:potassium ion binding"/>
    <property type="evidence" value="ECO:0007669"/>
    <property type="project" value="InterPro"/>
</dbReference>
<comment type="caution">
    <text evidence="14">The sequence shown here is derived from an EMBL/GenBank/DDBJ whole genome shotgun (WGS) entry which is preliminary data.</text>
</comment>
<evidence type="ECO:0000256" key="9">
    <source>
        <dbReference type="ARBA" id="ARBA00022842"/>
    </source>
</evidence>
<feature type="domain" description="Pyruvate kinase barrel" evidence="13">
    <location>
        <begin position="3"/>
        <end position="231"/>
    </location>
</feature>
<keyword evidence="9 12" id="KW-0460">Magnesium</keyword>
<gene>
    <name evidence="14" type="ORF">COS91_06035</name>
</gene>
<name>A0A2M6ZFJ5_9BACT</name>
<keyword evidence="7 12" id="KW-0418">Kinase</keyword>
<keyword evidence="10 12" id="KW-0324">Glycolysis</keyword>
<dbReference type="InterPro" id="IPR015793">
    <property type="entry name" value="Pyrv_Knase_brl"/>
</dbReference>
<evidence type="ECO:0000256" key="8">
    <source>
        <dbReference type="ARBA" id="ARBA00022840"/>
    </source>
</evidence>
<reference evidence="15" key="1">
    <citation type="submission" date="2017-09" db="EMBL/GenBank/DDBJ databases">
        <title>Depth-based differentiation of microbial function through sediment-hosted aquifers and enrichment of novel symbionts in the deep terrestrial subsurface.</title>
        <authorList>
            <person name="Probst A.J."/>
            <person name="Ladd B."/>
            <person name="Jarett J.K."/>
            <person name="Geller-Mcgrath D.E."/>
            <person name="Sieber C.M.K."/>
            <person name="Emerson J.B."/>
            <person name="Anantharaman K."/>
            <person name="Thomas B.C."/>
            <person name="Malmstrom R."/>
            <person name="Stieglmeier M."/>
            <person name="Klingl A."/>
            <person name="Woyke T."/>
            <person name="Ryan C.M."/>
            <person name="Banfield J.F."/>
        </authorList>
    </citation>
    <scope>NUCLEOTIDE SEQUENCE [LARGE SCALE GENOMIC DNA]</scope>
</reference>
<dbReference type="SUPFAM" id="SSF50800">
    <property type="entry name" value="PK beta-barrel domain-like"/>
    <property type="match status" value="1"/>
</dbReference>
<keyword evidence="4 12" id="KW-0808">Transferase</keyword>
<dbReference type="PANTHER" id="PTHR11817">
    <property type="entry name" value="PYRUVATE KINASE"/>
    <property type="match status" value="1"/>
</dbReference>
<dbReference type="UniPathway" id="UPA00109">
    <property type="reaction ID" value="UER00188"/>
</dbReference>
<keyword evidence="8" id="KW-0067">ATP-binding</keyword>
<keyword evidence="6" id="KW-0547">Nucleotide-binding</keyword>
<dbReference type="Pfam" id="PF00224">
    <property type="entry name" value="PK"/>
    <property type="match status" value="1"/>
</dbReference>
<dbReference type="AlphaFoldDB" id="A0A2M6ZFJ5"/>
<evidence type="ECO:0000256" key="7">
    <source>
        <dbReference type="ARBA" id="ARBA00022777"/>
    </source>
</evidence>
<evidence type="ECO:0000256" key="3">
    <source>
        <dbReference type="ARBA" id="ARBA00012142"/>
    </source>
</evidence>
<dbReference type="EC" id="2.7.1.40" evidence="3 12"/>
<evidence type="ECO:0000256" key="4">
    <source>
        <dbReference type="ARBA" id="ARBA00022679"/>
    </source>
</evidence>
<dbReference type="GO" id="GO:0016301">
    <property type="term" value="F:kinase activity"/>
    <property type="evidence" value="ECO:0007669"/>
    <property type="project" value="UniProtKB-KW"/>
</dbReference>
<evidence type="ECO:0000259" key="13">
    <source>
        <dbReference type="Pfam" id="PF00224"/>
    </source>
</evidence>
<feature type="non-terminal residue" evidence="14">
    <location>
        <position position="231"/>
    </location>
</feature>
<evidence type="ECO:0000256" key="10">
    <source>
        <dbReference type="ARBA" id="ARBA00023152"/>
    </source>
</evidence>
<sequence length="231" mass="25948">MCKTKIICTIGPASEKPTTIEKMIKSGMDIARLNFSHGTHEQHGEHIVIIRKASNKLSKYIGIMQDLQGPKIRIGKFKPGIKNIVLQPGEKFILTTENCSGDRNRVNVDYKKLHGYLAKDDRIFLDDGKIELLVKKVNNRNIESEVIIGGELSERKGVSLPDKPLPSPLVTQYDINDLNFGMKLGVNYVAVSFTRKKENILKIRNLLRNNNEISLIAKIEDAEGLNNIDSI</sequence>
<dbReference type="GO" id="GO:0004743">
    <property type="term" value="F:pyruvate kinase activity"/>
    <property type="evidence" value="ECO:0007669"/>
    <property type="project" value="UniProtKB-EC"/>
</dbReference>
<dbReference type="InterPro" id="IPR001697">
    <property type="entry name" value="Pyr_Knase"/>
</dbReference>
<evidence type="ECO:0000256" key="11">
    <source>
        <dbReference type="ARBA" id="ARBA00023317"/>
    </source>
</evidence>
<evidence type="ECO:0000256" key="12">
    <source>
        <dbReference type="RuleBase" id="RU000504"/>
    </source>
</evidence>
<evidence type="ECO:0000313" key="14">
    <source>
        <dbReference type="EMBL" id="PIU51135.1"/>
    </source>
</evidence>
<dbReference type="InterPro" id="IPR040442">
    <property type="entry name" value="Pyrv_kinase-like_dom_sf"/>
</dbReference>
<dbReference type="InterPro" id="IPR015806">
    <property type="entry name" value="Pyrv_Knase_insert_dom_sf"/>
</dbReference>
<keyword evidence="5" id="KW-0479">Metal-binding</keyword>
<evidence type="ECO:0000256" key="2">
    <source>
        <dbReference type="ARBA" id="ARBA00008663"/>
    </source>
</evidence>
<protein>
    <recommendedName>
        <fullName evidence="3 12">Pyruvate kinase</fullName>
        <ecNumber evidence="3 12">2.7.1.40</ecNumber>
    </recommendedName>
</protein>
<comment type="similarity">
    <text evidence="2 12">Belongs to the pyruvate kinase family.</text>
</comment>
<accession>A0A2M6ZFJ5</accession>
<evidence type="ECO:0000256" key="6">
    <source>
        <dbReference type="ARBA" id="ARBA00022741"/>
    </source>
</evidence>
<dbReference type="InterPro" id="IPR015813">
    <property type="entry name" value="Pyrv/PenolPyrv_kinase-like_dom"/>
</dbReference>